<proteinExistence type="predicted"/>
<dbReference type="EMBL" id="AEAG01001112">
    <property type="protein sequence ID" value="EGH25067.1"/>
    <property type="molecule type" value="Genomic_DNA"/>
</dbReference>
<evidence type="ECO:0000313" key="4">
    <source>
        <dbReference type="Proteomes" id="UP000003465"/>
    </source>
</evidence>
<sequence length="78" mass="8453">MDIAVAFGKVLREARLSQKVTQEALAAQAGLQRNYVSLMERGHHQPTLATIFALAVALNSSPLDLVKSTTMEKISVSE</sequence>
<gene>
    <name evidence="3" type="ORF">PSYMO_27871</name>
</gene>
<evidence type="ECO:0000256" key="1">
    <source>
        <dbReference type="ARBA" id="ARBA00023125"/>
    </source>
</evidence>
<dbReference type="InterPro" id="IPR010982">
    <property type="entry name" value="Lambda_DNA-bd_dom_sf"/>
</dbReference>
<dbReference type="AlphaFoldDB" id="A0A656GHH2"/>
<accession>A0A656GHH2</accession>
<dbReference type="PROSITE" id="PS50943">
    <property type="entry name" value="HTH_CROC1"/>
    <property type="match status" value="1"/>
</dbReference>
<dbReference type="SMART" id="SM00530">
    <property type="entry name" value="HTH_XRE"/>
    <property type="match status" value="1"/>
</dbReference>
<reference evidence="3 4" key="1">
    <citation type="journal article" date="2011" name="PLoS Pathog.">
        <title>Dynamic evolution of pathogenicity revealed by sequencing and comparative genomics of 19 Pseudomonas syringae isolates.</title>
        <authorList>
            <person name="Baltrus D.A."/>
            <person name="Nishimura M.T."/>
            <person name="Romanchuk A."/>
            <person name="Chang J.H."/>
            <person name="Mukhtar M.S."/>
            <person name="Cherkis K."/>
            <person name="Roach J."/>
            <person name="Grant S.R."/>
            <person name="Jones C.D."/>
            <person name="Dangl J.L."/>
        </authorList>
    </citation>
    <scope>NUCLEOTIDE SEQUENCE [LARGE SCALE GENOMIC DNA]</scope>
    <source>
        <strain evidence="3 4">301020</strain>
    </source>
</reference>
<dbReference type="InterPro" id="IPR050807">
    <property type="entry name" value="TransReg_Diox_bact_type"/>
</dbReference>
<dbReference type="Pfam" id="PF01381">
    <property type="entry name" value="HTH_3"/>
    <property type="match status" value="1"/>
</dbReference>
<dbReference type="InterPro" id="IPR001387">
    <property type="entry name" value="Cro/C1-type_HTH"/>
</dbReference>
<name>A0A656GHH2_PSEA0</name>
<keyword evidence="1" id="KW-0238">DNA-binding</keyword>
<dbReference type="GO" id="GO:0003700">
    <property type="term" value="F:DNA-binding transcription factor activity"/>
    <property type="evidence" value="ECO:0007669"/>
    <property type="project" value="TreeGrafter"/>
</dbReference>
<dbReference type="GO" id="GO:0003677">
    <property type="term" value="F:DNA binding"/>
    <property type="evidence" value="ECO:0007669"/>
    <property type="project" value="UniProtKB-KW"/>
</dbReference>
<comment type="caution">
    <text evidence="3">The sequence shown here is derived from an EMBL/GenBank/DDBJ whole genome shotgun (WGS) entry which is preliminary data.</text>
</comment>
<evidence type="ECO:0000313" key="3">
    <source>
        <dbReference type="EMBL" id="EGH25067.1"/>
    </source>
</evidence>
<dbReference type="PANTHER" id="PTHR46797">
    <property type="entry name" value="HTH-TYPE TRANSCRIPTIONAL REGULATOR"/>
    <property type="match status" value="1"/>
</dbReference>
<dbReference type="GO" id="GO:0005829">
    <property type="term" value="C:cytosol"/>
    <property type="evidence" value="ECO:0007669"/>
    <property type="project" value="TreeGrafter"/>
</dbReference>
<dbReference type="Gene3D" id="1.10.260.40">
    <property type="entry name" value="lambda repressor-like DNA-binding domains"/>
    <property type="match status" value="1"/>
</dbReference>
<evidence type="ECO:0000259" key="2">
    <source>
        <dbReference type="PROSITE" id="PS50943"/>
    </source>
</evidence>
<dbReference type="PANTHER" id="PTHR46797:SF1">
    <property type="entry name" value="METHYLPHOSPHONATE SYNTHASE"/>
    <property type="match status" value="1"/>
</dbReference>
<dbReference type="CDD" id="cd00093">
    <property type="entry name" value="HTH_XRE"/>
    <property type="match status" value="1"/>
</dbReference>
<dbReference type="Proteomes" id="UP000003465">
    <property type="component" value="Unassembled WGS sequence"/>
</dbReference>
<protein>
    <recommendedName>
        <fullName evidence="2">HTH cro/C1-type domain-containing protein</fullName>
    </recommendedName>
</protein>
<feature type="domain" description="HTH cro/C1-type" evidence="2">
    <location>
        <begin position="11"/>
        <end position="65"/>
    </location>
</feature>
<organism evidence="3 4">
    <name type="scientific">Pseudomonas amygdali pv. mori str. 301020</name>
    <dbReference type="NCBI Taxonomy" id="629261"/>
    <lineage>
        <taxon>Bacteria</taxon>
        <taxon>Pseudomonadati</taxon>
        <taxon>Pseudomonadota</taxon>
        <taxon>Gammaproteobacteria</taxon>
        <taxon>Pseudomonadales</taxon>
        <taxon>Pseudomonadaceae</taxon>
        <taxon>Pseudomonas</taxon>
        <taxon>Pseudomonas amygdali</taxon>
    </lineage>
</organism>
<dbReference type="SUPFAM" id="SSF47413">
    <property type="entry name" value="lambda repressor-like DNA-binding domains"/>
    <property type="match status" value="1"/>
</dbReference>